<feature type="active site" description="Proton donor" evidence="9">
    <location>
        <position position="448"/>
    </location>
</feature>
<evidence type="ECO:0000256" key="7">
    <source>
        <dbReference type="ARBA" id="ARBA00023056"/>
    </source>
</evidence>
<dbReference type="NCBIfam" id="TIGR01515">
    <property type="entry name" value="branching_enzym"/>
    <property type="match status" value="1"/>
</dbReference>
<dbReference type="Pfam" id="PF22019">
    <property type="entry name" value="GlgB_N"/>
    <property type="match status" value="1"/>
</dbReference>
<name>A0A0P9F5D1_9ARCH</name>
<gene>
    <name evidence="9" type="primary">glgB</name>
    <name evidence="11" type="ORF">SE19_02260</name>
</gene>
<evidence type="ECO:0000313" key="12">
    <source>
        <dbReference type="Proteomes" id="UP000050515"/>
    </source>
</evidence>
<comment type="caution">
    <text evidence="11">The sequence shown here is derived from an EMBL/GenBank/DDBJ whole genome shotgun (WGS) entry which is preliminary data.</text>
</comment>
<evidence type="ECO:0000256" key="5">
    <source>
        <dbReference type="ARBA" id="ARBA00022676"/>
    </source>
</evidence>
<comment type="pathway">
    <text evidence="2 9">Glycan biosynthesis; glycogen biosynthesis.</text>
</comment>
<dbReference type="InterPro" id="IPR037439">
    <property type="entry name" value="Branching_enzy"/>
</dbReference>
<keyword evidence="6 9" id="KW-0808">Transferase</keyword>
<evidence type="ECO:0000256" key="3">
    <source>
        <dbReference type="ARBA" id="ARBA00009000"/>
    </source>
</evidence>
<evidence type="ECO:0000256" key="4">
    <source>
        <dbReference type="ARBA" id="ARBA00022600"/>
    </source>
</evidence>
<dbReference type="GO" id="GO:0043169">
    <property type="term" value="F:cation binding"/>
    <property type="evidence" value="ECO:0007669"/>
    <property type="project" value="InterPro"/>
</dbReference>
<dbReference type="PIRSF" id="PIRSF000463">
    <property type="entry name" value="GlgB"/>
    <property type="match status" value="1"/>
</dbReference>
<keyword evidence="8 9" id="KW-0119">Carbohydrate metabolism</keyword>
<dbReference type="InterPro" id="IPR013783">
    <property type="entry name" value="Ig-like_fold"/>
</dbReference>
<dbReference type="InterPro" id="IPR054169">
    <property type="entry name" value="GlgB_N"/>
</dbReference>
<comment type="similarity">
    <text evidence="3 9">Belongs to the glycosyl hydrolase 13 family. GlgB subfamily.</text>
</comment>
<dbReference type="Gene3D" id="2.60.40.1180">
    <property type="entry name" value="Golgi alpha-mannosidase II"/>
    <property type="match status" value="1"/>
</dbReference>
<dbReference type="EC" id="2.4.1.18" evidence="9"/>
<dbReference type="InterPro" id="IPR013780">
    <property type="entry name" value="Glyco_hydro_b"/>
</dbReference>
<evidence type="ECO:0000256" key="8">
    <source>
        <dbReference type="ARBA" id="ARBA00023277"/>
    </source>
</evidence>
<feature type="domain" description="Glycosyl hydrolase family 13 catalytic" evidence="10">
    <location>
        <begin position="239"/>
        <end position="594"/>
    </location>
</feature>
<dbReference type="SUPFAM" id="SSF81296">
    <property type="entry name" value="E set domains"/>
    <property type="match status" value="1"/>
</dbReference>
<dbReference type="SMART" id="SM00642">
    <property type="entry name" value="Aamy"/>
    <property type="match status" value="1"/>
</dbReference>
<proteinExistence type="inferred from homology"/>
<dbReference type="NCBIfam" id="NF008967">
    <property type="entry name" value="PRK12313.1"/>
    <property type="match status" value="1"/>
</dbReference>
<evidence type="ECO:0000256" key="2">
    <source>
        <dbReference type="ARBA" id="ARBA00004964"/>
    </source>
</evidence>
<dbReference type="EMBL" id="LJCQ01000122">
    <property type="protein sequence ID" value="KPV47158.1"/>
    <property type="molecule type" value="Genomic_DNA"/>
</dbReference>
<protein>
    <recommendedName>
        <fullName evidence="9">1,4-alpha-glucan branching enzyme GlgB</fullName>
        <ecNumber evidence="9">2.4.1.18</ecNumber>
    </recommendedName>
    <alternativeName>
        <fullName evidence="9">1,4-alpha-D-glucan:1,4-alpha-D-glucan 6-glucosyl-transferase</fullName>
    </alternativeName>
    <alternativeName>
        <fullName evidence="9">Alpha-(1-&gt;4)-glucan branching enzyme</fullName>
    </alternativeName>
    <alternativeName>
        <fullName evidence="9">Glycogen branching enzyme</fullName>
        <shortName evidence="9">BE</shortName>
    </alternativeName>
</protein>
<dbReference type="NCBIfam" id="NF003811">
    <property type="entry name" value="PRK05402.1"/>
    <property type="match status" value="1"/>
</dbReference>
<dbReference type="RefSeq" id="WP_054963948.1">
    <property type="nucleotide sequence ID" value="NZ_LJCQ01000122.1"/>
</dbReference>
<evidence type="ECO:0000256" key="1">
    <source>
        <dbReference type="ARBA" id="ARBA00000826"/>
    </source>
</evidence>
<evidence type="ECO:0000259" key="10">
    <source>
        <dbReference type="SMART" id="SM00642"/>
    </source>
</evidence>
<evidence type="ECO:0000256" key="6">
    <source>
        <dbReference type="ARBA" id="ARBA00022679"/>
    </source>
</evidence>
<dbReference type="GO" id="GO:0005978">
    <property type="term" value="P:glycogen biosynthetic process"/>
    <property type="evidence" value="ECO:0007669"/>
    <property type="project" value="UniProtKB-UniRule"/>
</dbReference>
<evidence type="ECO:0000256" key="9">
    <source>
        <dbReference type="HAMAP-Rule" id="MF_00685"/>
    </source>
</evidence>
<keyword evidence="5 9" id="KW-0328">Glycosyltransferase</keyword>
<dbReference type="SUPFAM" id="SSF51445">
    <property type="entry name" value="(Trans)glycosidases"/>
    <property type="match status" value="1"/>
</dbReference>
<dbReference type="GO" id="GO:0003844">
    <property type="term" value="F:1,4-alpha-glucan branching enzyme activity"/>
    <property type="evidence" value="ECO:0007669"/>
    <property type="project" value="UniProtKB-UniRule"/>
</dbReference>
<dbReference type="Gene3D" id="2.60.40.10">
    <property type="entry name" value="Immunoglobulins"/>
    <property type="match status" value="1"/>
</dbReference>
<keyword evidence="7 9" id="KW-0320">Glycogen biosynthesis</keyword>
<dbReference type="FunFam" id="2.60.40.10:FF:000169">
    <property type="entry name" value="1,4-alpha-glucan branching enzyme GlgB"/>
    <property type="match status" value="1"/>
</dbReference>
<comment type="subunit">
    <text evidence="9">Monomer.</text>
</comment>
<dbReference type="InterPro" id="IPR014756">
    <property type="entry name" value="Ig_E-set"/>
</dbReference>
<dbReference type="Pfam" id="PF02806">
    <property type="entry name" value="Alpha-amylase_C"/>
    <property type="match status" value="1"/>
</dbReference>
<dbReference type="CDD" id="cd11322">
    <property type="entry name" value="AmyAc_Glg_BE"/>
    <property type="match status" value="1"/>
</dbReference>
<dbReference type="GO" id="GO:0004553">
    <property type="term" value="F:hydrolase activity, hydrolyzing O-glycosyl compounds"/>
    <property type="evidence" value="ECO:0007669"/>
    <property type="project" value="InterPro"/>
</dbReference>
<dbReference type="PANTHER" id="PTHR43651">
    <property type="entry name" value="1,4-ALPHA-GLUCAN-BRANCHING ENZYME"/>
    <property type="match status" value="1"/>
</dbReference>
<accession>A0A0P9F5D1</accession>
<dbReference type="InterPro" id="IPR006048">
    <property type="entry name" value="A-amylase/branching_C"/>
</dbReference>
<keyword evidence="4 9" id="KW-0321">Glycogen metabolism</keyword>
<dbReference type="InterPro" id="IPR004193">
    <property type="entry name" value="Glyco_hydro_13_N"/>
</dbReference>
<dbReference type="AlphaFoldDB" id="A0A0P9F5D1"/>
<dbReference type="InterPro" id="IPR006047">
    <property type="entry name" value="GH13_cat_dom"/>
</dbReference>
<dbReference type="InterPro" id="IPR044143">
    <property type="entry name" value="GlgB_N_E_set_prok"/>
</dbReference>
<dbReference type="PANTHER" id="PTHR43651:SF3">
    <property type="entry name" value="1,4-ALPHA-GLUCAN-BRANCHING ENZYME"/>
    <property type="match status" value="1"/>
</dbReference>
<dbReference type="PATRIC" id="fig|507754.4.peg.1454"/>
<dbReference type="FunFam" id="2.60.40.1180:FF:000002">
    <property type="entry name" value="1,4-alpha-glucan branching enzyme GlgB"/>
    <property type="match status" value="1"/>
</dbReference>
<sequence>MSGIYECLKNVKCNHPEKHLGMHFENGSYVIRAYLPIAVNAYVIINDKKYKMIETDNKIFQANFNDKINKYMISYTDSSGYEHKYYDPYNFRPAVSDYDIYLFKEGKLFESYKTFGSHLIEIDGVSGCNFTVWAPSALSVSVVGNFNHWTPGMHPMININDSGIWSIFIPGISENEVYKYAINTSSFGIKMKTDPYAFYTEKRPRTSSIVIGHDFNWNDSEWINKRNILGYNDPVSIYEMHLGSWRKNGDKYYSYREIAPMLIEYLKKTGFNYVEFMPLTEYPLDISWGYQAVNYYAPTSRYGRPEDLKYLINELHRNGIGVILDFVAAHFPDDDYGLYMFDGTHLYNYADPRKGRTPDWGTNIFDFGKNEVRSFLISAIMYWIDEFHIDGIRVDAVTSMIYLDFSRKPGEWIPNIYGGNINLEAVSLLTELNSTVHEKYHGVITVAEESSTYKGITSRSGIGFDYKWNMGWMHDTLDFFHTDPLYRKYNIGKLTFTVMYAYSERFILPISHDEVVYGKGSLYQKMPGDYNLKISNIRLFMSYMFAYPGKKLLFMGNEFAQKNEWDSNSQLQWNAIGKPEEGLLNLINDLNSLYKEYDDLHIDENFSWIDFNDVNNTVISFMRGNIVCIFNFTPVERENYAIGVDSPGTYTEIFNSDSSRYGGSNHINKNIESCNYSMHGRKYSIEINLPPLSAIYLRNDAL</sequence>
<dbReference type="Pfam" id="PF02922">
    <property type="entry name" value="CBM_48"/>
    <property type="match status" value="1"/>
</dbReference>
<reference evidence="11 12" key="1">
    <citation type="submission" date="2015-09" db="EMBL/GenBank/DDBJ databases">
        <title>Draft genome sequence of Acidiplasma aeolicum DSM 18409.</title>
        <authorList>
            <person name="Hemp J."/>
        </authorList>
    </citation>
    <scope>NUCLEOTIDE SEQUENCE [LARGE SCALE GENOMIC DNA]</scope>
    <source>
        <strain evidence="11 12">V</strain>
    </source>
</reference>
<dbReference type="HAMAP" id="MF_00685">
    <property type="entry name" value="GlgB"/>
    <property type="match status" value="1"/>
</dbReference>
<dbReference type="FunFam" id="3.20.20.80:FF:000003">
    <property type="entry name" value="1,4-alpha-glucan branching enzyme GlgB"/>
    <property type="match status" value="1"/>
</dbReference>
<dbReference type="InterPro" id="IPR017853">
    <property type="entry name" value="GH"/>
</dbReference>
<dbReference type="Proteomes" id="UP000050515">
    <property type="component" value="Unassembled WGS sequence"/>
</dbReference>
<comment type="function">
    <text evidence="9">Catalyzes the formation of the alpha-1,6-glucosidic linkages in glycogen by scission of a 1,4-alpha-linked oligosaccharide from growing alpha-1,4-glucan chains and the subsequent attachment of the oligosaccharide to the alpha-1,6 position.</text>
</comment>
<dbReference type="InterPro" id="IPR006407">
    <property type="entry name" value="GlgB"/>
</dbReference>
<evidence type="ECO:0000313" key="11">
    <source>
        <dbReference type="EMBL" id="KPV47158.1"/>
    </source>
</evidence>
<dbReference type="UniPathway" id="UPA00164"/>
<dbReference type="Pfam" id="PF00128">
    <property type="entry name" value="Alpha-amylase"/>
    <property type="match status" value="1"/>
</dbReference>
<dbReference type="GO" id="GO:0005829">
    <property type="term" value="C:cytosol"/>
    <property type="evidence" value="ECO:0007669"/>
    <property type="project" value="TreeGrafter"/>
</dbReference>
<dbReference type="SUPFAM" id="SSF51011">
    <property type="entry name" value="Glycosyl hydrolase domain"/>
    <property type="match status" value="1"/>
</dbReference>
<dbReference type="CDD" id="cd02855">
    <property type="entry name" value="E_set_GBE_prok_N"/>
    <property type="match status" value="1"/>
</dbReference>
<comment type="catalytic activity">
    <reaction evidence="1 9">
        <text>Transfers a segment of a (1-&gt;4)-alpha-D-glucan chain to a primary hydroxy group in a similar glucan chain.</text>
        <dbReference type="EC" id="2.4.1.18"/>
    </reaction>
</comment>
<dbReference type="Gene3D" id="3.20.20.80">
    <property type="entry name" value="Glycosidases"/>
    <property type="match status" value="1"/>
</dbReference>
<feature type="active site" description="Nucleophile" evidence="9">
    <location>
        <position position="395"/>
    </location>
</feature>
<organism evidence="11 12">
    <name type="scientific">Acidiplasma aeolicum</name>
    <dbReference type="NCBI Taxonomy" id="507754"/>
    <lineage>
        <taxon>Archaea</taxon>
        <taxon>Methanobacteriati</taxon>
        <taxon>Thermoplasmatota</taxon>
        <taxon>Thermoplasmata</taxon>
        <taxon>Thermoplasmatales</taxon>
        <taxon>Ferroplasmaceae</taxon>
        <taxon>Acidiplasma</taxon>
    </lineage>
</organism>